<keyword evidence="5" id="KW-1185">Reference proteome</keyword>
<dbReference type="FunFam" id="3.30.300.30:FF:000007">
    <property type="entry name" value="4-coumarate--CoA ligase 2"/>
    <property type="match status" value="1"/>
</dbReference>
<organism evidence="4 5">
    <name type="scientific">Linderina pennispora</name>
    <dbReference type="NCBI Taxonomy" id="61395"/>
    <lineage>
        <taxon>Eukaryota</taxon>
        <taxon>Fungi</taxon>
        <taxon>Fungi incertae sedis</taxon>
        <taxon>Zoopagomycota</taxon>
        <taxon>Kickxellomycotina</taxon>
        <taxon>Kickxellomycetes</taxon>
        <taxon>Kickxellales</taxon>
        <taxon>Kickxellaceae</taxon>
        <taxon>Linderina</taxon>
    </lineage>
</organism>
<dbReference type="OrthoDB" id="1898221at2759"/>
<evidence type="ECO:0000259" key="3">
    <source>
        <dbReference type="Pfam" id="PF13193"/>
    </source>
</evidence>
<dbReference type="Gene3D" id="3.30.300.30">
    <property type="match status" value="1"/>
</dbReference>
<dbReference type="InterPro" id="IPR025110">
    <property type="entry name" value="AMP-bd_C"/>
</dbReference>
<dbReference type="STRING" id="61395.A0A1Y1VQH2"/>
<protein>
    <submittedName>
        <fullName evidence="4">Acetyl-CoA synthetase-like protein</fullName>
    </submittedName>
</protein>
<comment type="similarity">
    <text evidence="1">Belongs to the ATP-dependent AMP-binding enzyme family.</text>
</comment>
<evidence type="ECO:0000256" key="2">
    <source>
        <dbReference type="ARBA" id="ARBA00022598"/>
    </source>
</evidence>
<feature type="non-terminal residue" evidence="4">
    <location>
        <position position="1"/>
    </location>
</feature>
<dbReference type="Pfam" id="PF13193">
    <property type="entry name" value="AMP-binding_C"/>
    <property type="match status" value="1"/>
</dbReference>
<proteinExistence type="inferred from homology"/>
<dbReference type="EMBL" id="MCFD01000186">
    <property type="protein sequence ID" value="ORX63551.1"/>
    <property type="molecule type" value="Genomic_DNA"/>
</dbReference>
<dbReference type="InterPro" id="IPR045851">
    <property type="entry name" value="AMP-bd_C_sf"/>
</dbReference>
<dbReference type="AlphaFoldDB" id="A0A1Y1VQH2"/>
<keyword evidence="2" id="KW-0436">Ligase</keyword>
<dbReference type="Proteomes" id="UP000193922">
    <property type="component" value="Unassembled WGS sequence"/>
</dbReference>
<name>A0A1Y1VQH2_9FUNG</name>
<sequence length="125" mass="14157">RIYFVTDRKKELIKYNGFQVAARELEGLLLDHPAVLDAAVIGIPDAKLATEIPKAFVVVRPEHSKPGIAMDVREWVDDRVAYYKKLRGGVAIVKEIPKSVSGKILRRVLREREAAKRSQQLKPKL</sequence>
<evidence type="ECO:0000256" key="1">
    <source>
        <dbReference type="ARBA" id="ARBA00006432"/>
    </source>
</evidence>
<dbReference type="RefSeq" id="XP_040738980.1">
    <property type="nucleotide sequence ID" value="XM_040884907.1"/>
</dbReference>
<dbReference type="GO" id="GO:0016405">
    <property type="term" value="F:CoA-ligase activity"/>
    <property type="evidence" value="ECO:0007669"/>
    <property type="project" value="TreeGrafter"/>
</dbReference>
<accession>A0A1Y1VQH2</accession>
<gene>
    <name evidence="4" type="ORF">DL89DRAFT_230883</name>
</gene>
<dbReference type="PANTHER" id="PTHR24096:SF149">
    <property type="entry name" value="AMP-BINDING DOMAIN-CONTAINING PROTEIN-RELATED"/>
    <property type="match status" value="1"/>
</dbReference>
<evidence type="ECO:0000313" key="4">
    <source>
        <dbReference type="EMBL" id="ORX63551.1"/>
    </source>
</evidence>
<dbReference type="PANTHER" id="PTHR24096">
    <property type="entry name" value="LONG-CHAIN-FATTY-ACID--COA LIGASE"/>
    <property type="match status" value="1"/>
</dbReference>
<evidence type="ECO:0000313" key="5">
    <source>
        <dbReference type="Proteomes" id="UP000193922"/>
    </source>
</evidence>
<reference evidence="4 5" key="1">
    <citation type="submission" date="2016-07" db="EMBL/GenBank/DDBJ databases">
        <title>Pervasive Adenine N6-methylation of Active Genes in Fungi.</title>
        <authorList>
            <consortium name="DOE Joint Genome Institute"/>
            <person name="Mondo S.J."/>
            <person name="Dannebaum R.O."/>
            <person name="Kuo R.C."/>
            <person name="Labutti K."/>
            <person name="Haridas S."/>
            <person name="Kuo A."/>
            <person name="Salamov A."/>
            <person name="Ahrendt S.R."/>
            <person name="Lipzen A."/>
            <person name="Sullivan W."/>
            <person name="Andreopoulos W.B."/>
            <person name="Clum A."/>
            <person name="Lindquist E."/>
            <person name="Daum C."/>
            <person name="Ramamoorthy G.K."/>
            <person name="Gryganskyi A."/>
            <person name="Culley D."/>
            <person name="Magnuson J.K."/>
            <person name="James T.Y."/>
            <person name="O'Malley M.A."/>
            <person name="Stajich J.E."/>
            <person name="Spatafora J.W."/>
            <person name="Visel A."/>
            <person name="Grigoriev I.V."/>
        </authorList>
    </citation>
    <scope>NUCLEOTIDE SEQUENCE [LARGE SCALE GENOMIC DNA]</scope>
    <source>
        <strain evidence="4 5">ATCC 12442</strain>
    </source>
</reference>
<dbReference type="GeneID" id="63801555"/>
<dbReference type="SUPFAM" id="SSF56801">
    <property type="entry name" value="Acetyl-CoA synthetase-like"/>
    <property type="match status" value="1"/>
</dbReference>
<comment type="caution">
    <text evidence="4">The sequence shown here is derived from an EMBL/GenBank/DDBJ whole genome shotgun (WGS) entry which is preliminary data.</text>
</comment>
<feature type="domain" description="AMP-binding enzyme C-terminal" evidence="3">
    <location>
        <begin position="24"/>
        <end position="103"/>
    </location>
</feature>